<reference evidence="1 2" key="1">
    <citation type="journal article" date="2022" name="Hortic Res">
        <title>A haplotype resolved chromosomal level avocado genome allows analysis of novel avocado genes.</title>
        <authorList>
            <person name="Nath O."/>
            <person name="Fletcher S.J."/>
            <person name="Hayward A."/>
            <person name="Shaw L.M."/>
            <person name="Masouleh A.K."/>
            <person name="Furtado A."/>
            <person name="Henry R.J."/>
            <person name="Mitter N."/>
        </authorList>
    </citation>
    <scope>NUCLEOTIDE SEQUENCE [LARGE SCALE GENOMIC DNA]</scope>
    <source>
        <strain evidence="2">cv. Hass</strain>
    </source>
</reference>
<protein>
    <submittedName>
        <fullName evidence="1">Uncharacterized protein</fullName>
    </submittedName>
</protein>
<proteinExistence type="predicted"/>
<dbReference type="EMBL" id="CM056813">
    <property type="protein sequence ID" value="KAJ8640101.1"/>
    <property type="molecule type" value="Genomic_DNA"/>
</dbReference>
<comment type="caution">
    <text evidence="1">The sequence shown here is derived from an EMBL/GenBank/DDBJ whole genome shotgun (WGS) entry which is preliminary data.</text>
</comment>
<evidence type="ECO:0000313" key="1">
    <source>
        <dbReference type="EMBL" id="KAJ8640101.1"/>
    </source>
</evidence>
<dbReference type="Proteomes" id="UP001234297">
    <property type="component" value="Chromosome 5"/>
</dbReference>
<evidence type="ECO:0000313" key="2">
    <source>
        <dbReference type="Proteomes" id="UP001234297"/>
    </source>
</evidence>
<keyword evidence="2" id="KW-1185">Reference proteome</keyword>
<sequence>MSRMLEPLLLGGVIGDVDNFSPTVHMSVTYNSSRKVCNGQQFIPSSVVSKPKVDVEGGDMRSFFTLVMTDPDFPSPSDPCLREHLHWIVTDIPGTTDSTFGREVVSYENPKPNIGIHRFAVEKDLGPPVGAVFFNAQRDTAARRR</sequence>
<gene>
    <name evidence="1" type="ORF">MRB53_016795</name>
</gene>
<organism evidence="1 2">
    <name type="scientific">Persea americana</name>
    <name type="common">Avocado</name>
    <dbReference type="NCBI Taxonomy" id="3435"/>
    <lineage>
        <taxon>Eukaryota</taxon>
        <taxon>Viridiplantae</taxon>
        <taxon>Streptophyta</taxon>
        <taxon>Embryophyta</taxon>
        <taxon>Tracheophyta</taxon>
        <taxon>Spermatophyta</taxon>
        <taxon>Magnoliopsida</taxon>
        <taxon>Magnoliidae</taxon>
        <taxon>Laurales</taxon>
        <taxon>Lauraceae</taxon>
        <taxon>Persea</taxon>
    </lineage>
</organism>
<accession>A0ACC2M437</accession>
<name>A0ACC2M437_PERAE</name>